<evidence type="ECO:0000313" key="3">
    <source>
        <dbReference type="EMBL" id="GAA4684648.1"/>
    </source>
</evidence>
<dbReference type="InterPro" id="IPR020845">
    <property type="entry name" value="AMP-binding_CS"/>
</dbReference>
<dbReference type="Gene3D" id="3.40.50.12780">
    <property type="entry name" value="N-terminal domain of ligase-like"/>
    <property type="match status" value="1"/>
</dbReference>
<dbReference type="InterPro" id="IPR050237">
    <property type="entry name" value="ATP-dep_AMP-bd_enzyme"/>
</dbReference>
<dbReference type="RefSeq" id="WP_345377068.1">
    <property type="nucleotide sequence ID" value="NZ_BAABLM010000010.1"/>
</dbReference>
<dbReference type="Gene3D" id="3.30.300.30">
    <property type="match status" value="1"/>
</dbReference>
<dbReference type="EMBL" id="BAABLM010000010">
    <property type="protein sequence ID" value="GAA4684648.1"/>
    <property type="molecule type" value="Genomic_DNA"/>
</dbReference>
<evidence type="ECO:0000313" key="4">
    <source>
        <dbReference type="Proteomes" id="UP001501295"/>
    </source>
</evidence>
<dbReference type="CDD" id="cd05936">
    <property type="entry name" value="FC-FACS_FadD_like"/>
    <property type="match status" value="1"/>
</dbReference>
<comment type="caution">
    <text evidence="3">The sequence shown here is derived from an EMBL/GenBank/DDBJ whole genome shotgun (WGS) entry which is preliminary data.</text>
</comment>
<organism evidence="3 4">
    <name type="scientific">Frondihabitans cladoniiphilus</name>
    <dbReference type="NCBI Taxonomy" id="715785"/>
    <lineage>
        <taxon>Bacteria</taxon>
        <taxon>Bacillati</taxon>
        <taxon>Actinomycetota</taxon>
        <taxon>Actinomycetes</taxon>
        <taxon>Micrococcales</taxon>
        <taxon>Microbacteriaceae</taxon>
        <taxon>Frondihabitans</taxon>
    </lineage>
</organism>
<evidence type="ECO:0000259" key="1">
    <source>
        <dbReference type="Pfam" id="PF00501"/>
    </source>
</evidence>
<dbReference type="PROSITE" id="PS00455">
    <property type="entry name" value="AMP_BINDING"/>
    <property type="match status" value="1"/>
</dbReference>
<protein>
    <submittedName>
        <fullName evidence="3">Long-chain fatty acid--CoA ligase</fullName>
    </submittedName>
</protein>
<keyword evidence="3" id="KW-0436">Ligase</keyword>
<proteinExistence type="predicted"/>
<dbReference type="GO" id="GO:0016874">
    <property type="term" value="F:ligase activity"/>
    <property type="evidence" value="ECO:0007669"/>
    <property type="project" value="UniProtKB-KW"/>
</dbReference>
<dbReference type="InterPro" id="IPR042099">
    <property type="entry name" value="ANL_N_sf"/>
</dbReference>
<dbReference type="PANTHER" id="PTHR43767:SF12">
    <property type="entry name" value="AMP-DEPENDENT SYNTHETASE AND LIGASE"/>
    <property type="match status" value="1"/>
</dbReference>
<dbReference type="Proteomes" id="UP001501295">
    <property type="component" value="Unassembled WGS sequence"/>
</dbReference>
<dbReference type="InterPro" id="IPR045851">
    <property type="entry name" value="AMP-bd_C_sf"/>
</dbReference>
<dbReference type="PANTHER" id="PTHR43767">
    <property type="entry name" value="LONG-CHAIN-FATTY-ACID--COA LIGASE"/>
    <property type="match status" value="1"/>
</dbReference>
<feature type="domain" description="AMP-dependent synthetase/ligase" evidence="1">
    <location>
        <begin position="25"/>
        <end position="404"/>
    </location>
</feature>
<feature type="domain" description="AMP-binding enzyme C-terminal" evidence="2">
    <location>
        <begin position="454"/>
        <end position="529"/>
    </location>
</feature>
<sequence length="546" mass="57378">MTFTTTEELLTGPGLGTMSIAAILSESARRHHDRPALHFAGTTTTYGELWDQTRAYAGALRDRGVGPGDRVALIIPNVPDFCRAYYAVLSLGAIVVPIHLLFKSEEIEYVLRDSGAVLAIVAAPQLGEAVPAATRAGVPVVSVLLPGDHPAAASVARLEVEAASAAPIDRYESVNPLAAATILYTSGTTGHPKGAVGSHLAMVEQVSAELLDCTDMNVDDVVFGGLPFFHAFGQTSVMNTVFRRGASIVLLPKFDPAAALDLMVATKTTIFTAVPTMYIGLLGAVSTRGVTGALPPLRYAVSGGSALPVAVLERFEKAFGAPVQEGYGLTETSPVATVNDLADPRPGTIGKAIWGVDVEIARAFAASEGAGDDSESDADHVEFLPAGELGEIVIRGHNLMKGYLGKPEATEAAMIDGWFHTGDLGTKDAEGIVTVVDRKKDMIVRNGYNVYPSEVEDVIMRHPSVSNVAVFGVPDDVHGQEVHAAVVARPGARVDCDEIVAFVKDHLAAYKYPRVVHVMEALPIGASGKVLKRELVGQFAAEGASA</sequence>
<keyword evidence="4" id="KW-1185">Reference proteome</keyword>
<reference evidence="4" key="1">
    <citation type="journal article" date="2019" name="Int. J. Syst. Evol. Microbiol.">
        <title>The Global Catalogue of Microorganisms (GCM) 10K type strain sequencing project: providing services to taxonomists for standard genome sequencing and annotation.</title>
        <authorList>
            <consortium name="The Broad Institute Genomics Platform"/>
            <consortium name="The Broad Institute Genome Sequencing Center for Infectious Disease"/>
            <person name="Wu L."/>
            <person name="Ma J."/>
        </authorList>
    </citation>
    <scope>NUCLEOTIDE SEQUENCE [LARGE SCALE GENOMIC DNA]</scope>
    <source>
        <strain evidence="4">JCM 18956</strain>
    </source>
</reference>
<dbReference type="InterPro" id="IPR000873">
    <property type="entry name" value="AMP-dep_synth/lig_dom"/>
</dbReference>
<evidence type="ECO:0000259" key="2">
    <source>
        <dbReference type="Pfam" id="PF13193"/>
    </source>
</evidence>
<name>A0ABP8WA78_9MICO</name>
<dbReference type="Pfam" id="PF00501">
    <property type="entry name" value="AMP-binding"/>
    <property type="match status" value="1"/>
</dbReference>
<gene>
    <name evidence="3" type="ORF">GCM10025780_33400</name>
</gene>
<dbReference type="SUPFAM" id="SSF56801">
    <property type="entry name" value="Acetyl-CoA synthetase-like"/>
    <property type="match status" value="1"/>
</dbReference>
<dbReference type="Pfam" id="PF13193">
    <property type="entry name" value="AMP-binding_C"/>
    <property type="match status" value="1"/>
</dbReference>
<dbReference type="InterPro" id="IPR025110">
    <property type="entry name" value="AMP-bd_C"/>
</dbReference>
<accession>A0ABP8WA78</accession>